<accession>A0A1M4USE1</accession>
<dbReference type="GO" id="GO:0005737">
    <property type="term" value="C:cytoplasm"/>
    <property type="evidence" value="ECO:0007669"/>
    <property type="project" value="UniProtKB-SubCell"/>
</dbReference>
<dbReference type="FunFam" id="3.30.420.10:FF:000006">
    <property type="entry name" value="Ribonuclease HII"/>
    <property type="match status" value="1"/>
</dbReference>
<feature type="domain" description="RNase H type-2" evidence="17">
    <location>
        <begin position="72"/>
        <end position="262"/>
    </location>
</feature>
<evidence type="ECO:0000256" key="15">
    <source>
        <dbReference type="PROSITE-ProRule" id="PRU01319"/>
    </source>
</evidence>
<dbReference type="EC" id="3.1.26.4" evidence="6 14"/>
<dbReference type="Gene3D" id="3.30.420.10">
    <property type="entry name" value="Ribonuclease H-like superfamily/Ribonuclease H"/>
    <property type="match status" value="1"/>
</dbReference>
<dbReference type="AlphaFoldDB" id="A0A1M4USE1"/>
<evidence type="ECO:0000313" key="18">
    <source>
        <dbReference type="EMBL" id="SHE59636.1"/>
    </source>
</evidence>
<feature type="binding site" evidence="14 15">
    <location>
        <position position="170"/>
    </location>
    <ligand>
        <name>a divalent metal cation</name>
        <dbReference type="ChEBI" id="CHEBI:60240"/>
    </ligand>
</feature>
<comment type="similarity">
    <text evidence="5 14 16">Belongs to the RNase HII family.</text>
</comment>
<dbReference type="PROSITE" id="PS51975">
    <property type="entry name" value="RNASE_H_2"/>
    <property type="match status" value="1"/>
</dbReference>
<dbReference type="Proteomes" id="UP000184476">
    <property type="component" value="Unassembled WGS sequence"/>
</dbReference>
<keyword evidence="12 14" id="KW-0378">Hydrolase</keyword>
<dbReference type="GO" id="GO:0003723">
    <property type="term" value="F:RNA binding"/>
    <property type="evidence" value="ECO:0007669"/>
    <property type="project" value="UniProtKB-UniRule"/>
</dbReference>
<evidence type="ECO:0000256" key="8">
    <source>
        <dbReference type="ARBA" id="ARBA00022490"/>
    </source>
</evidence>
<keyword evidence="13 14" id="KW-0464">Manganese</keyword>
<keyword evidence="9 14" id="KW-0540">Nuclease</keyword>
<evidence type="ECO:0000256" key="2">
    <source>
        <dbReference type="ARBA" id="ARBA00001946"/>
    </source>
</evidence>
<reference evidence="18 19" key="1">
    <citation type="submission" date="2016-11" db="EMBL/GenBank/DDBJ databases">
        <authorList>
            <person name="Jaros S."/>
            <person name="Januszkiewicz K."/>
            <person name="Wedrychowicz H."/>
        </authorList>
    </citation>
    <scope>NUCLEOTIDE SEQUENCE [LARGE SCALE GENOMIC DNA]</scope>
    <source>
        <strain evidence="18 19">DSM 44666</strain>
    </source>
</reference>
<evidence type="ECO:0000256" key="3">
    <source>
        <dbReference type="ARBA" id="ARBA00004065"/>
    </source>
</evidence>
<protein>
    <recommendedName>
        <fullName evidence="7 14">Ribonuclease HII</fullName>
        <shortName evidence="14">RNase HII</shortName>
        <ecNumber evidence="6 14">3.1.26.4</ecNumber>
    </recommendedName>
</protein>
<dbReference type="GO" id="GO:0006298">
    <property type="term" value="P:mismatch repair"/>
    <property type="evidence" value="ECO:0007669"/>
    <property type="project" value="TreeGrafter"/>
</dbReference>
<evidence type="ECO:0000256" key="11">
    <source>
        <dbReference type="ARBA" id="ARBA00022759"/>
    </source>
</evidence>
<evidence type="ECO:0000313" key="19">
    <source>
        <dbReference type="Proteomes" id="UP000184476"/>
    </source>
</evidence>
<keyword evidence="10 14" id="KW-0479">Metal-binding</keyword>
<dbReference type="EMBL" id="FQVL01000002">
    <property type="protein sequence ID" value="SHE59636.1"/>
    <property type="molecule type" value="Genomic_DNA"/>
</dbReference>
<evidence type="ECO:0000256" key="4">
    <source>
        <dbReference type="ARBA" id="ARBA00004496"/>
    </source>
</evidence>
<comment type="function">
    <text evidence="3 14 16">Endonuclease that specifically degrades the RNA of RNA-DNA hybrids.</text>
</comment>
<name>A0A1M4USE1_9BACL</name>
<feature type="binding site" evidence="14 15">
    <location>
        <position position="79"/>
    </location>
    <ligand>
        <name>a divalent metal cation</name>
        <dbReference type="ChEBI" id="CHEBI:60240"/>
    </ligand>
</feature>
<dbReference type="NCBIfam" id="NF000594">
    <property type="entry name" value="PRK00015.1-1"/>
    <property type="match status" value="1"/>
</dbReference>
<dbReference type="GO" id="GO:0032299">
    <property type="term" value="C:ribonuclease H2 complex"/>
    <property type="evidence" value="ECO:0007669"/>
    <property type="project" value="TreeGrafter"/>
</dbReference>
<dbReference type="InterPro" id="IPR022898">
    <property type="entry name" value="RNase_HII"/>
</dbReference>
<dbReference type="NCBIfam" id="NF000595">
    <property type="entry name" value="PRK00015.1-3"/>
    <property type="match status" value="1"/>
</dbReference>
<evidence type="ECO:0000256" key="1">
    <source>
        <dbReference type="ARBA" id="ARBA00000077"/>
    </source>
</evidence>
<evidence type="ECO:0000256" key="14">
    <source>
        <dbReference type="HAMAP-Rule" id="MF_00052"/>
    </source>
</evidence>
<evidence type="ECO:0000256" key="5">
    <source>
        <dbReference type="ARBA" id="ARBA00007383"/>
    </source>
</evidence>
<evidence type="ECO:0000256" key="10">
    <source>
        <dbReference type="ARBA" id="ARBA00022723"/>
    </source>
</evidence>
<evidence type="ECO:0000259" key="17">
    <source>
        <dbReference type="PROSITE" id="PS51975"/>
    </source>
</evidence>
<evidence type="ECO:0000256" key="16">
    <source>
        <dbReference type="RuleBase" id="RU003515"/>
    </source>
</evidence>
<comment type="subcellular location">
    <subcellularLocation>
        <location evidence="4 14">Cytoplasm</location>
    </subcellularLocation>
</comment>
<dbReference type="STRING" id="112248.SAMN05444392_1025"/>
<keyword evidence="8 14" id="KW-0963">Cytoplasm</keyword>
<dbReference type="CDD" id="cd07182">
    <property type="entry name" value="RNase_HII_bacteria_HII_like"/>
    <property type="match status" value="1"/>
</dbReference>
<feature type="binding site" evidence="14 15">
    <location>
        <position position="78"/>
    </location>
    <ligand>
        <name>a divalent metal cation</name>
        <dbReference type="ChEBI" id="CHEBI:60240"/>
    </ligand>
</feature>
<proteinExistence type="inferred from homology"/>
<evidence type="ECO:0000256" key="13">
    <source>
        <dbReference type="ARBA" id="ARBA00023211"/>
    </source>
</evidence>
<sequence length="263" mass="29649">MKKKTINELKTWINEQERLSKEEIAMLQTDNRSGVQKLLLLYQRRIEKEVQEQKRLAKMYTYEREKLNMGYRLIAGIDEAGRGPLAGPVVAAAVILHPDQSIIGLNDSKKLSPEQREKLRKEIEQSAIAIGVGMVDASEIDRINILQATYQAMRLAIQACSPQPECLLVDAVHIPALEIEQTSLVKGDQLSQSIAAASIIAKTTRDQWMCEQAAEAYPKYCFDQHMGYGTPLHLELLKKYGPSPIHRYSFAPVRQYAQKGTPS</sequence>
<keyword evidence="19" id="KW-1185">Reference proteome</keyword>
<keyword evidence="11 14" id="KW-0255">Endonuclease</keyword>
<dbReference type="OrthoDB" id="9803420at2"/>
<dbReference type="SUPFAM" id="SSF53098">
    <property type="entry name" value="Ribonuclease H-like"/>
    <property type="match status" value="1"/>
</dbReference>
<dbReference type="InterPro" id="IPR036397">
    <property type="entry name" value="RNaseH_sf"/>
</dbReference>
<comment type="cofactor">
    <cofactor evidence="14 15">
        <name>Mn(2+)</name>
        <dbReference type="ChEBI" id="CHEBI:29035"/>
    </cofactor>
    <cofactor evidence="14 15">
        <name>Mg(2+)</name>
        <dbReference type="ChEBI" id="CHEBI:18420"/>
    </cofactor>
    <text evidence="14 15">Manganese or magnesium. Binds 1 divalent metal ion per monomer in the absence of substrate. May bind a second metal ion after substrate binding.</text>
</comment>
<dbReference type="PANTHER" id="PTHR10954:SF18">
    <property type="entry name" value="RIBONUCLEASE HII"/>
    <property type="match status" value="1"/>
</dbReference>
<dbReference type="GO" id="GO:0030145">
    <property type="term" value="F:manganese ion binding"/>
    <property type="evidence" value="ECO:0007669"/>
    <property type="project" value="UniProtKB-UniRule"/>
</dbReference>
<gene>
    <name evidence="14" type="primary">rnhB</name>
    <name evidence="18" type="ORF">SAMN05444392_1025</name>
</gene>
<comment type="catalytic activity">
    <reaction evidence="1 14 15 16">
        <text>Endonucleolytic cleavage to 5'-phosphomonoester.</text>
        <dbReference type="EC" id="3.1.26.4"/>
    </reaction>
</comment>
<dbReference type="PANTHER" id="PTHR10954">
    <property type="entry name" value="RIBONUCLEASE H2 SUBUNIT A"/>
    <property type="match status" value="1"/>
</dbReference>
<evidence type="ECO:0000256" key="9">
    <source>
        <dbReference type="ARBA" id="ARBA00022722"/>
    </source>
</evidence>
<dbReference type="InterPro" id="IPR001352">
    <property type="entry name" value="RNase_HII/HIII"/>
</dbReference>
<evidence type="ECO:0000256" key="6">
    <source>
        <dbReference type="ARBA" id="ARBA00012180"/>
    </source>
</evidence>
<dbReference type="Pfam" id="PF01351">
    <property type="entry name" value="RNase_HII"/>
    <property type="match status" value="1"/>
</dbReference>
<dbReference type="RefSeq" id="WP_073152915.1">
    <property type="nucleotide sequence ID" value="NZ_FQVL01000002.1"/>
</dbReference>
<evidence type="ECO:0000256" key="7">
    <source>
        <dbReference type="ARBA" id="ARBA00019179"/>
    </source>
</evidence>
<dbReference type="InterPro" id="IPR012337">
    <property type="entry name" value="RNaseH-like_sf"/>
</dbReference>
<dbReference type="HAMAP" id="MF_00052_B">
    <property type="entry name" value="RNase_HII_B"/>
    <property type="match status" value="1"/>
</dbReference>
<evidence type="ECO:0000256" key="12">
    <source>
        <dbReference type="ARBA" id="ARBA00022801"/>
    </source>
</evidence>
<dbReference type="GO" id="GO:0043137">
    <property type="term" value="P:DNA replication, removal of RNA primer"/>
    <property type="evidence" value="ECO:0007669"/>
    <property type="project" value="TreeGrafter"/>
</dbReference>
<dbReference type="GO" id="GO:0004523">
    <property type="term" value="F:RNA-DNA hybrid ribonuclease activity"/>
    <property type="evidence" value="ECO:0007669"/>
    <property type="project" value="UniProtKB-UniRule"/>
</dbReference>
<dbReference type="InterPro" id="IPR024567">
    <property type="entry name" value="RNase_HII/HIII_dom"/>
</dbReference>
<organism evidence="18 19">
    <name type="scientific">Seinonella peptonophila</name>
    <dbReference type="NCBI Taxonomy" id="112248"/>
    <lineage>
        <taxon>Bacteria</taxon>
        <taxon>Bacillati</taxon>
        <taxon>Bacillota</taxon>
        <taxon>Bacilli</taxon>
        <taxon>Bacillales</taxon>
        <taxon>Thermoactinomycetaceae</taxon>
        <taxon>Seinonella</taxon>
    </lineage>
</organism>
<comment type="cofactor">
    <cofactor evidence="2">
        <name>Mg(2+)</name>
        <dbReference type="ChEBI" id="CHEBI:18420"/>
    </cofactor>
</comment>